<dbReference type="InterPro" id="IPR001343">
    <property type="entry name" value="Hemolysn_Ca-bd"/>
</dbReference>
<feature type="domain" description="Haemolysin-type calcium binding-related" evidence="4">
    <location>
        <begin position="103"/>
        <end position="147"/>
    </location>
</feature>
<dbReference type="Pfam" id="PF00353">
    <property type="entry name" value="HemolysinCabind"/>
    <property type="match status" value="11"/>
</dbReference>
<feature type="domain" description="Haemolysin-type calcium binding-related" evidence="4">
    <location>
        <begin position="237"/>
        <end position="281"/>
    </location>
</feature>
<evidence type="ECO:0000256" key="1">
    <source>
        <dbReference type="ARBA" id="ARBA00004613"/>
    </source>
</evidence>
<dbReference type="EMBL" id="CP031124">
    <property type="protein sequence ID" value="AXF86197.1"/>
    <property type="molecule type" value="Genomic_DNA"/>
</dbReference>
<accession>A0A345DCV9</accession>
<feature type="domain" description="Haemolysin-type calcium binding-related" evidence="4">
    <location>
        <begin position="371"/>
        <end position="415"/>
    </location>
</feature>
<protein>
    <submittedName>
        <fullName evidence="5">Bifunctional hemolysin/adenylate cyclase</fullName>
    </submittedName>
</protein>
<proteinExistence type="predicted"/>
<organism evidence="5 6">
    <name type="scientific">Ephemeroptericola cinctiostellae</name>
    <dbReference type="NCBI Taxonomy" id="2268024"/>
    <lineage>
        <taxon>Bacteria</taxon>
        <taxon>Pseudomonadati</taxon>
        <taxon>Pseudomonadota</taxon>
        <taxon>Betaproteobacteria</taxon>
        <taxon>Burkholderiales</taxon>
        <taxon>Burkholderiaceae</taxon>
        <taxon>Ephemeroptericola</taxon>
    </lineage>
</organism>
<dbReference type="PROSITE" id="PS00330">
    <property type="entry name" value="HEMOLYSIN_CALCIUM"/>
    <property type="match status" value="9"/>
</dbReference>
<evidence type="ECO:0000313" key="5">
    <source>
        <dbReference type="EMBL" id="AXF86197.1"/>
    </source>
</evidence>
<evidence type="ECO:0000256" key="2">
    <source>
        <dbReference type="ARBA" id="ARBA00022525"/>
    </source>
</evidence>
<dbReference type="Gene3D" id="2.150.10.10">
    <property type="entry name" value="Serralysin-like metalloprotease, C-terminal"/>
    <property type="match status" value="8"/>
</dbReference>
<dbReference type="PANTHER" id="PTHR38340:SF1">
    <property type="entry name" value="S-LAYER PROTEIN"/>
    <property type="match status" value="1"/>
</dbReference>
<name>A0A345DCV9_9BURK</name>
<dbReference type="InterPro" id="IPR010566">
    <property type="entry name" value="Haemolys_ca-bd"/>
</dbReference>
<dbReference type="SUPFAM" id="SSF51120">
    <property type="entry name" value="beta-Roll"/>
    <property type="match status" value="9"/>
</dbReference>
<evidence type="ECO:0000256" key="3">
    <source>
        <dbReference type="ARBA" id="ARBA00022837"/>
    </source>
</evidence>
<dbReference type="PANTHER" id="PTHR38340">
    <property type="entry name" value="S-LAYER PROTEIN"/>
    <property type="match status" value="1"/>
</dbReference>
<dbReference type="GO" id="GO:0005509">
    <property type="term" value="F:calcium ion binding"/>
    <property type="evidence" value="ECO:0007669"/>
    <property type="project" value="InterPro"/>
</dbReference>
<dbReference type="InterPro" id="IPR018511">
    <property type="entry name" value="Hemolysin-typ_Ca-bd_CS"/>
</dbReference>
<reference evidence="6" key="1">
    <citation type="submission" date="2018-07" db="EMBL/GenBank/DDBJ databases">
        <authorList>
            <person name="Kim H."/>
        </authorList>
    </citation>
    <scope>NUCLEOTIDE SEQUENCE [LARGE SCALE GENOMIC DNA]</scope>
    <source>
        <strain evidence="6">F02</strain>
    </source>
</reference>
<dbReference type="RefSeq" id="WP_114563298.1">
    <property type="nucleotide sequence ID" value="NZ_CP031124.1"/>
</dbReference>
<dbReference type="Proteomes" id="UP000252182">
    <property type="component" value="Chromosome"/>
</dbReference>
<feature type="domain" description="Haemolysin-type calcium binding-related" evidence="4">
    <location>
        <begin position="505"/>
        <end position="549"/>
    </location>
</feature>
<sequence>MANGTSGNDYLVGSVGADGLYGLAGDDTLKGDAGNDTLEGGSGNDMLYGESGNDTYVFGKGDGADEIFYDSDSSSTKLNTLLFKEGITPSELVVTRSGSAILVSIAGTTDSVFINNFFSSSSNGTPSNSSNPVQQFVFNDGTVWNLDRIRLQAMTGGVGDDTIVGTALADTITGGAGNDLLYGYDGNDTYVFGKGDGADEIASDYDTSSGKLNTLLFKAGVAPSELVVTRSGSAILVSIAGTTDSVFINNFFSSSSNGTPSNSSNPVQQFVFNDGTVWNLDRIRLQAMTGGVGDDTIVGTALADTITGGAGNDLLYGYDGNDTYVFGKGDGADEIASDYDTSSGKLNTLLFKAGVAPSELVVTRSGSAILVSIAGTTDSVFINNFFSSSSNGTPSNSSNPVQQFVFNDGTVWNLDRIRLQAMTGGVGDDTIVGTALADTITGGAGNDLLYGYDGNDTYVFGKGDGADEIASDYDTSSGKLNTLLFKAGVAPSELVVTRSGSAILVSIAGTTDSVFINNFFSSSSNGTPSNSSNPVQQFVFNDGTVWNLDRIRLQAMTGGVGDDTIVGTALADTITGGAGNDLLYGYDGNDTYVFGKGDGADEIASDYNTSSTKLNTLQFKAGVLVTEIIATHSSTNSSDLVLSIAGTADSITIKNYFYSTGPNNAYNPIQNIVFEDGTIWTLDDLVNHTFVGTSAADTLTGNAGDDYLSGGAGVDSMAGGLGDDMYVVDNSSDVVTEAANAGIDSVFSTSSFTLSANVEELYLVGNAAANGAGNALNNWLSGNSANNLLMGLAGNDYLFGDAGNDILRGGAGNDEMDGGYGTDWADYSDMTAAVAVDLGVTIQQNTNAGGLDTLHSIENARGGSANDMLRGNAIANALSGMAGNDSLLGFAGNDTLDGGTGNDTLRGGLGNDVLNGGDGIDWADYVDMTASVNVNLNITTVQVTGAGGSDTLTNIENVRAGSANDNLKGNASDNVLDGQAGNDALFGNAGNDNLIGGAGNDILNGGLGNDSLSGGDGNDWADYFDSTAAVSVDLRLATQQNTVGAGLDIFYNIENLRGGLGNDTLNGSVYANALVGQAGNDFMVGNGGNDTLYAGLGNDTLFGGTGNDTYQFNRGDGQDTLTDADATVGNSDTLAFQTGVTNSQLWLTHTGNDLVVSVIGTTDKVTIKNWYVSSANHVESITAGGKTLADGNVNALVAAMSAFSPPAAGQTTLPSSYQTALNPVIAANWV</sequence>
<keyword evidence="6" id="KW-1185">Reference proteome</keyword>
<comment type="subcellular location">
    <subcellularLocation>
        <location evidence="1">Secreted</location>
    </subcellularLocation>
</comment>
<feature type="domain" description="Haemolysin-type calcium binding-related" evidence="4">
    <location>
        <begin position="639"/>
        <end position="684"/>
    </location>
</feature>
<dbReference type="OrthoDB" id="9047490at2"/>
<keyword evidence="2" id="KW-0964">Secreted</keyword>
<dbReference type="GO" id="GO:0005576">
    <property type="term" value="C:extracellular region"/>
    <property type="evidence" value="ECO:0007669"/>
    <property type="project" value="UniProtKB-SubCell"/>
</dbReference>
<dbReference type="Pfam" id="PF06594">
    <property type="entry name" value="HCBP_related"/>
    <property type="match status" value="6"/>
</dbReference>
<dbReference type="InterPro" id="IPR011049">
    <property type="entry name" value="Serralysin-like_metalloprot_C"/>
</dbReference>
<dbReference type="PRINTS" id="PR00313">
    <property type="entry name" value="CABNDNGRPT"/>
</dbReference>
<dbReference type="AlphaFoldDB" id="A0A345DCV9"/>
<dbReference type="KEGG" id="hyf:DTO96_101943"/>
<keyword evidence="3" id="KW-0106">Calcium</keyword>
<gene>
    <name evidence="5" type="primary">cya_9</name>
    <name evidence="5" type="ORF">DTO96_101943</name>
</gene>
<evidence type="ECO:0000313" key="6">
    <source>
        <dbReference type="Proteomes" id="UP000252182"/>
    </source>
</evidence>
<dbReference type="InterPro" id="IPR050557">
    <property type="entry name" value="RTX_toxin/Mannuronan_C5-epim"/>
</dbReference>
<evidence type="ECO:0000259" key="4">
    <source>
        <dbReference type="Pfam" id="PF06594"/>
    </source>
</evidence>
<feature type="domain" description="Haemolysin-type calcium binding-related" evidence="4">
    <location>
        <begin position="1153"/>
        <end position="1182"/>
    </location>
</feature>